<accession>A0A516G6W7</accession>
<evidence type="ECO:0000313" key="2">
    <source>
        <dbReference type="Proteomes" id="UP000315395"/>
    </source>
</evidence>
<dbReference type="OrthoDB" id="3774915at2"/>
<gene>
    <name evidence="1" type="ORF">FNH13_01840</name>
</gene>
<dbReference type="Gene3D" id="3.40.630.30">
    <property type="match status" value="1"/>
</dbReference>
<dbReference type="KEGG" id="orz:FNH13_01840"/>
<name>A0A516G6W7_9MICO</name>
<dbReference type="EMBL" id="CP041616">
    <property type="protein sequence ID" value="QDO87222.1"/>
    <property type="molecule type" value="Genomic_DNA"/>
</dbReference>
<organism evidence="1 2">
    <name type="scientific">Ornithinimicrobium ciconiae</name>
    <dbReference type="NCBI Taxonomy" id="2594265"/>
    <lineage>
        <taxon>Bacteria</taxon>
        <taxon>Bacillati</taxon>
        <taxon>Actinomycetota</taxon>
        <taxon>Actinomycetes</taxon>
        <taxon>Micrococcales</taxon>
        <taxon>Ornithinimicrobiaceae</taxon>
        <taxon>Ornithinimicrobium</taxon>
    </lineage>
</organism>
<protein>
    <submittedName>
        <fullName evidence="1">N-acetyltransferase</fullName>
    </submittedName>
</protein>
<dbReference type="SUPFAM" id="SSF55729">
    <property type="entry name" value="Acyl-CoA N-acyltransferases (Nat)"/>
    <property type="match status" value="1"/>
</dbReference>
<evidence type="ECO:0000313" key="1">
    <source>
        <dbReference type="EMBL" id="QDO87222.1"/>
    </source>
</evidence>
<dbReference type="Proteomes" id="UP000315395">
    <property type="component" value="Chromosome"/>
</dbReference>
<dbReference type="InterPro" id="IPR016181">
    <property type="entry name" value="Acyl_CoA_acyltransferase"/>
</dbReference>
<dbReference type="AlphaFoldDB" id="A0A516G6W7"/>
<sequence>MTSATFVPHDFDPPTSLVTDRFVLEPLGPQHNEADRAAWMSSVEHIRATPGYPDGKWPPADGMTLERNLADLERHADHFAARKGFTFTVLDPADGDVIGCVYLYPASTQEYDVSVQSWVRADHADLDEPLADALVEWISADWPWARPDRYGR</sequence>
<dbReference type="GO" id="GO:0016740">
    <property type="term" value="F:transferase activity"/>
    <property type="evidence" value="ECO:0007669"/>
    <property type="project" value="UniProtKB-KW"/>
</dbReference>
<proteinExistence type="predicted"/>
<keyword evidence="2" id="KW-1185">Reference proteome</keyword>
<dbReference type="RefSeq" id="WP_143781880.1">
    <property type="nucleotide sequence ID" value="NZ_CP041616.1"/>
</dbReference>
<keyword evidence="1" id="KW-0808">Transferase</keyword>
<reference evidence="1 2" key="1">
    <citation type="submission" date="2019-07" db="EMBL/GenBank/DDBJ databases">
        <title>complete genome sequencing of Ornithinimicrobium sp. H23M54.</title>
        <authorList>
            <person name="Bae J.-W."/>
            <person name="Lee S.-Y."/>
        </authorList>
    </citation>
    <scope>NUCLEOTIDE SEQUENCE [LARGE SCALE GENOMIC DNA]</scope>
    <source>
        <strain evidence="1 2">H23M54</strain>
    </source>
</reference>